<dbReference type="InterPro" id="IPR000424">
    <property type="entry name" value="Primosome_PriB/ssb"/>
</dbReference>
<dbReference type="InterPro" id="IPR011344">
    <property type="entry name" value="ssDNA-bd"/>
</dbReference>
<feature type="compositionally biased region" description="Acidic residues" evidence="4">
    <location>
        <begin position="158"/>
        <end position="169"/>
    </location>
</feature>
<dbReference type="CDD" id="cd04496">
    <property type="entry name" value="SSB_OBF"/>
    <property type="match status" value="1"/>
</dbReference>
<comment type="caution">
    <text evidence="5">The sequence shown here is derived from an EMBL/GenBank/DDBJ whole genome shotgun (WGS) entry which is preliminary data.</text>
</comment>
<feature type="compositionally biased region" description="Polar residues" evidence="4">
    <location>
        <begin position="121"/>
        <end position="130"/>
    </location>
</feature>
<dbReference type="SUPFAM" id="SSF50249">
    <property type="entry name" value="Nucleic acid-binding proteins"/>
    <property type="match status" value="1"/>
</dbReference>
<dbReference type="PANTHER" id="PTHR10302:SF0">
    <property type="entry name" value="SINGLE-STRANDED DNA-BINDING PROTEIN, MITOCHONDRIAL"/>
    <property type="match status" value="1"/>
</dbReference>
<dbReference type="PIRSF" id="PIRSF002070">
    <property type="entry name" value="SSB"/>
    <property type="match status" value="1"/>
</dbReference>
<dbReference type="InterPro" id="IPR012340">
    <property type="entry name" value="NA-bd_OB-fold"/>
</dbReference>
<dbReference type="GO" id="GO:0006260">
    <property type="term" value="P:DNA replication"/>
    <property type="evidence" value="ECO:0007669"/>
    <property type="project" value="InterPro"/>
</dbReference>
<dbReference type="Proteomes" id="UP000229966">
    <property type="component" value="Unassembled WGS sequence"/>
</dbReference>
<dbReference type="GO" id="GO:0009295">
    <property type="term" value="C:nucleoid"/>
    <property type="evidence" value="ECO:0007669"/>
    <property type="project" value="TreeGrafter"/>
</dbReference>
<accession>A0A2M7CI87</accession>
<gene>
    <name evidence="5" type="ORF">COS38_02065</name>
</gene>
<sequence length="169" mass="18600">MYSVNKATILGNLTRDPELRSTPNGQSVANFGVATNRKYKNTSTGEVVEDTQFHDVVAWGKLAEVINQIFKKGNKIYLEGRLQTRQWEAPDGSKRYRTEIIMDNFVALTPRAEGYSPDASVPTTAPTSPQEDAPSAKPTDNSAKSNITSNAKPTTTATDEEFNLDDIPF</sequence>
<evidence type="ECO:0000256" key="1">
    <source>
        <dbReference type="ARBA" id="ARBA00023125"/>
    </source>
</evidence>
<comment type="subunit">
    <text evidence="2">Homotetramer.</text>
</comment>
<reference evidence="6" key="1">
    <citation type="submission" date="2017-09" db="EMBL/GenBank/DDBJ databases">
        <title>Depth-based differentiation of microbial function through sediment-hosted aquifers and enrichment of novel symbionts in the deep terrestrial subsurface.</title>
        <authorList>
            <person name="Probst A.J."/>
            <person name="Ladd B."/>
            <person name="Jarett J.K."/>
            <person name="Geller-Mcgrath D.E."/>
            <person name="Sieber C.M.K."/>
            <person name="Emerson J.B."/>
            <person name="Anantharaman K."/>
            <person name="Thomas B.C."/>
            <person name="Malmstrom R."/>
            <person name="Stieglmeier M."/>
            <person name="Klingl A."/>
            <person name="Woyke T."/>
            <person name="Ryan C.M."/>
            <person name="Banfield J.F."/>
        </authorList>
    </citation>
    <scope>NUCLEOTIDE SEQUENCE [LARGE SCALE GENOMIC DNA]</scope>
</reference>
<evidence type="ECO:0000256" key="4">
    <source>
        <dbReference type="SAM" id="MobiDB-lite"/>
    </source>
</evidence>
<evidence type="ECO:0000256" key="2">
    <source>
        <dbReference type="HAMAP-Rule" id="MF_00984"/>
    </source>
</evidence>
<dbReference type="GO" id="GO:0003697">
    <property type="term" value="F:single-stranded DNA binding"/>
    <property type="evidence" value="ECO:0007669"/>
    <property type="project" value="UniProtKB-UniRule"/>
</dbReference>
<dbReference type="NCBIfam" id="TIGR00621">
    <property type="entry name" value="ssb"/>
    <property type="match status" value="1"/>
</dbReference>
<dbReference type="PANTHER" id="PTHR10302">
    <property type="entry name" value="SINGLE-STRANDED DNA-BINDING PROTEIN"/>
    <property type="match status" value="1"/>
</dbReference>
<organism evidence="5 6">
    <name type="scientific">Candidatus Berkelbacteria bacterium CG03_land_8_20_14_0_80_40_36</name>
    <dbReference type="NCBI Taxonomy" id="1974509"/>
    <lineage>
        <taxon>Bacteria</taxon>
        <taxon>Candidatus Berkelbacteria</taxon>
    </lineage>
</organism>
<comment type="caution">
    <text evidence="2">Lacks conserved residue(s) required for the propagation of feature annotation.</text>
</comment>
<dbReference type="EMBL" id="PEUM01000057">
    <property type="protein sequence ID" value="PIV25354.1"/>
    <property type="molecule type" value="Genomic_DNA"/>
</dbReference>
<protein>
    <recommendedName>
        <fullName evidence="2 3">Single-stranded DNA-binding protein</fullName>
        <shortName evidence="2">SSB</shortName>
    </recommendedName>
</protein>
<name>A0A2M7CI87_9BACT</name>
<evidence type="ECO:0000313" key="5">
    <source>
        <dbReference type="EMBL" id="PIV25354.1"/>
    </source>
</evidence>
<feature type="region of interest" description="Disordered" evidence="4">
    <location>
        <begin position="113"/>
        <end position="169"/>
    </location>
</feature>
<dbReference type="Gene3D" id="2.40.50.140">
    <property type="entry name" value="Nucleic acid-binding proteins"/>
    <property type="match status" value="1"/>
</dbReference>
<dbReference type="HAMAP" id="MF_00984">
    <property type="entry name" value="SSB"/>
    <property type="match status" value="1"/>
</dbReference>
<feature type="compositionally biased region" description="Polar residues" evidence="4">
    <location>
        <begin position="138"/>
        <end position="157"/>
    </location>
</feature>
<keyword evidence="1 2" id="KW-0238">DNA-binding</keyword>
<evidence type="ECO:0000256" key="3">
    <source>
        <dbReference type="PIRNR" id="PIRNR002070"/>
    </source>
</evidence>
<dbReference type="AlphaFoldDB" id="A0A2M7CI87"/>
<evidence type="ECO:0000313" key="6">
    <source>
        <dbReference type="Proteomes" id="UP000229966"/>
    </source>
</evidence>
<dbReference type="Pfam" id="PF00436">
    <property type="entry name" value="SSB"/>
    <property type="match status" value="1"/>
</dbReference>
<proteinExistence type="inferred from homology"/>
<dbReference type="PROSITE" id="PS50935">
    <property type="entry name" value="SSB"/>
    <property type="match status" value="1"/>
</dbReference>